<dbReference type="CDD" id="cd01392">
    <property type="entry name" value="HTH_LacI"/>
    <property type="match status" value="1"/>
</dbReference>
<dbReference type="AlphaFoldDB" id="A0A3M8TGY5"/>
<dbReference type="SUPFAM" id="SSF53822">
    <property type="entry name" value="Periplasmic binding protein-like I"/>
    <property type="match status" value="1"/>
</dbReference>
<dbReference type="InterPro" id="IPR010982">
    <property type="entry name" value="Lambda_DNA-bd_dom_sf"/>
</dbReference>
<accession>A0A3M8TGY5</accession>
<dbReference type="PANTHER" id="PTHR30146:SF153">
    <property type="entry name" value="LACTOSE OPERON REPRESSOR"/>
    <property type="match status" value="1"/>
</dbReference>
<dbReference type="GO" id="GO:0000976">
    <property type="term" value="F:transcription cis-regulatory region binding"/>
    <property type="evidence" value="ECO:0007669"/>
    <property type="project" value="TreeGrafter"/>
</dbReference>
<dbReference type="RefSeq" id="WP_123107012.1">
    <property type="nucleotide sequence ID" value="NZ_RIBZ01000779.1"/>
</dbReference>
<dbReference type="GO" id="GO:0003700">
    <property type="term" value="F:DNA-binding transcription factor activity"/>
    <property type="evidence" value="ECO:0007669"/>
    <property type="project" value="TreeGrafter"/>
</dbReference>
<dbReference type="CDD" id="cd06267">
    <property type="entry name" value="PBP1_LacI_sugar_binding-like"/>
    <property type="match status" value="1"/>
</dbReference>
<evidence type="ECO:0000256" key="2">
    <source>
        <dbReference type="ARBA" id="ARBA00023125"/>
    </source>
</evidence>
<dbReference type="PROSITE" id="PS50932">
    <property type="entry name" value="HTH_LACI_2"/>
    <property type="match status" value="1"/>
</dbReference>
<keyword evidence="3" id="KW-0804">Transcription</keyword>
<dbReference type="Pfam" id="PF00356">
    <property type="entry name" value="LacI"/>
    <property type="match status" value="1"/>
</dbReference>
<evidence type="ECO:0000256" key="1">
    <source>
        <dbReference type="ARBA" id="ARBA00023015"/>
    </source>
</evidence>
<keyword evidence="2" id="KW-0238">DNA-binding</keyword>
<evidence type="ECO:0000256" key="3">
    <source>
        <dbReference type="ARBA" id="ARBA00023163"/>
    </source>
</evidence>
<protein>
    <submittedName>
        <fullName evidence="5">LacI family transcriptional regulator</fullName>
    </submittedName>
</protein>
<dbReference type="Pfam" id="PF13377">
    <property type="entry name" value="Peripla_BP_3"/>
    <property type="match status" value="1"/>
</dbReference>
<dbReference type="PANTHER" id="PTHR30146">
    <property type="entry name" value="LACI-RELATED TRANSCRIPTIONAL REPRESSOR"/>
    <property type="match status" value="1"/>
</dbReference>
<dbReference type="Gene3D" id="1.10.260.40">
    <property type="entry name" value="lambda repressor-like DNA-binding domains"/>
    <property type="match status" value="1"/>
</dbReference>
<dbReference type="SMART" id="SM00354">
    <property type="entry name" value="HTH_LACI"/>
    <property type="match status" value="1"/>
</dbReference>
<evidence type="ECO:0000259" key="4">
    <source>
        <dbReference type="PROSITE" id="PS50932"/>
    </source>
</evidence>
<organism evidence="5 6">
    <name type="scientific">Streptomyces botrytidirepellens</name>
    <dbReference type="NCBI Taxonomy" id="2486417"/>
    <lineage>
        <taxon>Bacteria</taxon>
        <taxon>Bacillati</taxon>
        <taxon>Actinomycetota</taxon>
        <taxon>Actinomycetes</taxon>
        <taxon>Kitasatosporales</taxon>
        <taxon>Streptomycetaceae</taxon>
        <taxon>Streptomyces</taxon>
    </lineage>
</organism>
<dbReference type="InterPro" id="IPR000843">
    <property type="entry name" value="HTH_LacI"/>
</dbReference>
<sequence length="336" mass="35497">MTVRPAVRPAVRMTTVAEAANVSQSVVSKVLNERPGVSAEVRRRVLDAVRTTGYQWRPRGPRHGSVEVVFGCAGSAVNAPLIRGLSTVLRPLGYALTVSHSEGDTGWLDALLARRPSGVVLVLSPVPRVVTERLAQARIPVVVLDTIGDAPSGMNAIGATQWRGGTMAARHLTGLGHERIALVSGPMELTCCRARFGGYLAALRDAGIHPDRALIRAVAFQTEPARRAAHALLDVWHPPTAFVTGNDLQGLGVIEACAERGLHVPGDVSVVGFDDIDAAGSAAPALTTVRQPFEDMAAETVRVLGAVTGEPDRAPIRLDMSVDLVIRKSTGPARRG</sequence>
<dbReference type="Gene3D" id="3.40.50.2300">
    <property type="match status" value="2"/>
</dbReference>
<keyword evidence="6" id="KW-1185">Reference proteome</keyword>
<dbReference type="SUPFAM" id="SSF47413">
    <property type="entry name" value="lambda repressor-like DNA-binding domains"/>
    <property type="match status" value="1"/>
</dbReference>
<dbReference type="InterPro" id="IPR028082">
    <property type="entry name" value="Peripla_BP_I"/>
</dbReference>
<proteinExistence type="predicted"/>
<name>A0A3M8TGY5_9ACTN</name>
<comment type="caution">
    <text evidence="5">The sequence shown here is derived from an EMBL/GenBank/DDBJ whole genome shotgun (WGS) entry which is preliminary data.</text>
</comment>
<feature type="domain" description="HTH lacI-type" evidence="4">
    <location>
        <begin position="11"/>
        <end position="55"/>
    </location>
</feature>
<evidence type="ECO:0000313" key="5">
    <source>
        <dbReference type="EMBL" id="RNF92628.1"/>
    </source>
</evidence>
<keyword evidence="1" id="KW-0805">Transcription regulation</keyword>
<dbReference type="InterPro" id="IPR046335">
    <property type="entry name" value="LacI/GalR-like_sensor"/>
</dbReference>
<reference evidence="5 6" key="1">
    <citation type="submission" date="2018-11" db="EMBL/GenBank/DDBJ databases">
        <title>The Potential of Streptomyces as Biocontrol Agents against the Tomato grey mould, Botrytis cinerea (Gray mold) Frontiers in Microbiology.</title>
        <authorList>
            <person name="Li D."/>
        </authorList>
    </citation>
    <scope>NUCLEOTIDE SEQUENCE [LARGE SCALE GENOMIC DNA]</scope>
    <source>
        <strain evidence="5 6">NEAU-LD23</strain>
    </source>
</reference>
<dbReference type="Proteomes" id="UP000275401">
    <property type="component" value="Unassembled WGS sequence"/>
</dbReference>
<dbReference type="EMBL" id="RIBZ01000779">
    <property type="protein sequence ID" value="RNF92628.1"/>
    <property type="molecule type" value="Genomic_DNA"/>
</dbReference>
<evidence type="ECO:0000313" key="6">
    <source>
        <dbReference type="Proteomes" id="UP000275401"/>
    </source>
</evidence>
<gene>
    <name evidence="5" type="ORF">EEJ42_39705</name>
</gene>